<reference evidence="8 9" key="1">
    <citation type="submission" date="2021-03" db="EMBL/GenBank/DDBJ databases">
        <authorList>
            <person name="King G.J."/>
            <person name="Bancroft I."/>
            <person name="Baten A."/>
            <person name="Bloomfield J."/>
            <person name="Borpatragohain P."/>
            <person name="He Z."/>
            <person name="Irish N."/>
            <person name="Irwin J."/>
            <person name="Liu K."/>
            <person name="Mauleon R.P."/>
            <person name="Moore J."/>
            <person name="Morris R."/>
            <person name="Ostergaard L."/>
            <person name="Wang B."/>
            <person name="Wells R."/>
        </authorList>
    </citation>
    <scope>NUCLEOTIDE SEQUENCE [LARGE SCALE GENOMIC DNA]</scope>
    <source>
        <strain evidence="8">R-o-18</strain>
        <tissue evidence="8">Leaf</tissue>
    </source>
</reference>
<evidence type="ECO:0000256" key="2">
    <source>
        <dbReference type="ARBA" id="ARBA00010304"/>
    </source>
</evidence>
<sequence>MNGTSWADQWDNSAKGGRIGGGAVSGGGGGAPSTSKTAKYKENLGQGLDKTKALASSGFKKLKTGSAIAKVKSPSLLFSSVPFQSLINRPKTAVTSNHQRTRNPKSPPTSVALDGDEEEKKKMSIEMPRGLPFSVDTFGPNTTTKRMKRHHFLTHAHKDHTVGISPSNAVFPIYSTSLTISLLLQRHPQLDESFFVRIEIGETVIVDDPDGGFKVTPFDANHCPGAVMFLFEGSFGNILHTGDCRLTRDCLNNLPEKYVGREGKAPKCCLDYIFLDCTFGKSSQRFPTKHSAIRQIINCIWNHPDAPVVYLACDMLGQEEILFEVSRTFGSKIYVDKATNLECFRSLMVIAPEVVSEDPSSRFHIFSGFPRLYERASVKLAEARSKRESEPLIIRPSAQWYVCDDDEDDYSQSVSQVQKKRKVRFNEAVKDEFGVWHVCYSMHSSREELESAMRVLSPRWVVSTVPSCRAMELDYVKKNCFISRFSSDDPFWKLLDIDMEVSSTTDTQTVTLSCCVVSDVDCTNTKMEPVIEASTIKKQLLSLSPEKNNLPVTLFGRARLSSQVSDQLHERKVIHSACLEKLNLEEAAEYDTKQETVEEVSCRSFSSSSSSKESRRDLSGELRKLYRSMNAPVPRPLPSLTELMNARKRSRKSFML</sequence>
<keyword evidence="3" id="KW-0227">DNA damage</keyword>
<feature type="compositionally biased region" description="Polar residues" evidence="6">
    <location>
        <begin position="1"/>
        <end position="12"/>
    </location>
</feature>
<comment type="caution">
    <text evidence="8">The sequence shown here is derived from an EMBL/GenBank/DDBJ whole genome shotgun (WGS) entry which is preliminary data.</text>
</comment>
<feature type="compositionally biased region" description="Gly residues" evidence="6">
    <location>
        <begin position="17"/>
        <end position="31"/>
    </location>
</feature>
<evidence type="ECO:0000313" key="9">
    <source>
        <dbReference type="Proteomes" id="UP000823674"/>
    </source>
</evidence>
<protein>
    <recommendedName>
        <fullName evidence="7">DNA repair metallo-beta-lactamase domain-containing protein</fullName>
    </recommendedName>
</protein>
<dbReference type="InterPro" id="IPR036866">
    <property type="entry name" value="RibonucZ/Hydroxyglut_hydro"/>
</dbReference>
<accession>A0ABQ7LK86</accession>
<gene>
    <name evidence="8" type="primary">A09p073180.1_BraROA</name>
    <name evidence="8" type="ORF">IGI04_038434</name>
</gene>
<feature type="region of interest" description="Disordered" evidence="6">
    <location>
        <begin position="1"/>
        <end position="43"/>
    </location>
</feature>
<evidence type="ECO:0000259" key="7">
    <source>
        <dbReference type="Pfam" id="PF07522"/>
    </source>
</evidence>
<dbReference type="Pfam" id="PF07522">
    <property type="entry name" value="DRMBL"/>
    <property type="match status" value="1"/>
</dbReference>
<dbReference type="Gene3D" id="3.40.50.12650">
    <property type="match status" value="1"/>
</dbReference>
<dbReference type="InterPro" id="IPR011084">
    <property type="entry name" value="DRMBL"/>
</dbReference>
<dbReference type="Proteomes" id="UP000823674">
    <property type="component" value="Chromosome A09"/>
</dbReference>
<feature type="region of interest" description="Disordered" evidence="6">
    <location>
        <begin position="89"/>
        <end position="123"/>
    </location>
</feature>
<evidence type="ECO:0000256" key="6">
    <source>
        <dbReference type="SAM" id="MobiDB-lite"/>
    </source>
</evidence>
<keyword evidence="4" id="KW-0234">DNA repair</keyword>
<dbReference type="Gene3D" id="3.60.15.10">
    <property type="entry name" value="Ribonuclease Z/Hydroxyacylglutathione hydrolase-like"/>
    <property type="match status" value="1"/>
</dbReference>
<organism evidence="8 9">
    <name type="scientific">Brassica rapa subsp. trilocularis</name>
    <dbReference type="NCBI Taxonomy" id="1813537"/>
    <lineage>
        <taxon>Eukaryota</taxon>
        <taxon>Viridiplantae</taxon>
        <taxon>Streptophyta</taxon>
        <taxon>Embryophyta</taxon>
        <taxon>Tracheophyta</taxon>
        <taxon>Spermatophyta</taxon>
        <taxon>Magnoliopsida</taxon>
        <taxon>eudicotyledons</taxon>
        <taxon>Gunneridae</taxon>
        <taxon>Pentapetalae</taxon>
        <taxon>rosids</taxon>
        <taxon>malvids</taxon>
        <taxon>Brassicales</taxon>
        <taxon>Brassicaceae</taxon>
        <taxon>Brassiceae</taxon>
        <taxon>Brassica</taxon>
    </lineage>
</organism>
<comment type="subcellular location">
    <subcellularLocation>
        <location evidence="1">Nucleus</location>
    </subcellularLocation>
</comment>
<dbReference type="PANTHER" id="PTHR23240">
    <property type="entry name" value="DNA CROSS-LINK REPAIR PROTEIN PSO2/SNM1-RELATED"/>
    <property type="match status" value="1"/>
</dbReference>
<evidence type="ECO:0000256" key="4">
    <source>
        <dbReference type="ARBA" id="ARBA00023204"/>
    </source>
</evidence>
<keyword evidence="9" id="KW-1185">Reference proteome</keyword>
<proteinExistence type="inferred from homology"/>
<feature type="domain" description="DNA repair metallo-beta-lactamase" evidence="7">
    <location>
        <begin position="351"/>
        <end position="468"/>
    </location>
</feature>
<feature type="compositionally biased region" description="Polar residues" evidence="6">
    <location>
        <begin position="89"/>
        <end position="98"/>
    </location>
</feature>
<dbReference type="PANTHER" id="PTHR23240:SF31">
    <property type="entry name" value="DNA REPAIR METALLO-BETA-LACTAMASE FAMILY PROTEIN"/>
    <property type="match status" value="1"/>
</dbReference>
<evidence type="ECO:0000256" key="1">
    <source>
        <dbReference type="ARBA" id="ARBA00004123"/>
    </source>
</evidence>
<evidence type="ECO:0000256" key="5">
    <source>
        <dbReference type="ARBA" id="ARBA00023242"/>
    </source>
</evidence>
<comment type="similarity">
    <text evidence="2">Belongs to the DNA repair metallo-beta-lactamase (DRMBL) family.</text>
</comment>
<evidence type="ECO:0000313" key="8">
    <source>
        <dbReference type="EMBL" id="KAG5386964.1"/>
    </source>
</evidence>
<dbReference type="EMBL" id="JADBGQ010000008">
    <property type="protein sequence ID" value="KAG5386964.1"/>
    <property type="molecule type" value="Genomic_DNA"/>
</dbReference>
<keyword evidence="5" id="KW-0539">Nucleus</keyword>
<dbReference type="SUPFAM" id="SSF56281">
    <property type="entry name" value="Metallo-hydrolase/oxidoreductase"/>
    <property type="match status" value="1"/>
</dbReference>
<name>A0ABQ7LK86_BRACM</name>
<evidence type="ECO:0000256" key="3">
    <source>
        <dbReference type="ARBA" id="ARBA00022763"/>
    </source>
</evidence>